<evidence type="ECO:0000256" key="4">
    <source>
        <dbReference type="ARBA" id="ARBA00022801"/>
    </source>
</evidence>
<dbReference type="GO" id="GO:0030655">
    <property type="term" value="P:beta-lactam antibiotic catabolic process"/>
    <property type="evidence" value="ECO:0007669"/>
    <property type="project" value="InterPro"/>
</dbReference>
<dbReference type="InterPro" id="IPR045155">
    <property type="entry name" value="Beta-lactam_cat"/>
</dbReference>
<dbReference type="EMBL" id="VLLF01000002">
    <property type="protein sequence ID" value="TWI90438.1"/>
    <property type="molecule type" value="Genomic_DNA"/>
</dbReference>
<gene>
    <name evidence="9" type="ORF">JM93_01420</name>
</gene>
<evidence type="ECO:0000256" key="6">
    <source>
        <dbReference type="RuleBase" id="RU361140"/>
    </source>
</evidence>
<feature type="chain" id="PRO_5022103299" description="Beta-lactamase" evidence="7">
    <location>
        <begin position="34"/>
        <end position="299"/>
    </location>
</feature>
<dbReference type="Proteomes" id="UP000320593">
    <property type="component" value="Unassembled WGS sequence"/>
</dbReference>
<reference evidence="9 10" key="1">
    <citation type="submission" date="2019-07" db="EMBL/GenBank/DDBJ databases">
        <title>Genomic Encyclopedia of Archaeal and Bacterial Type Strains, Phase II (KMG-II): from individual species to whole genera.</title>
        <authorList>
            <person name="Goeker M."/>
        </authorList>
    </citation>
    <scope>NUCLEOTIDE SEQUENCE [LARGE SCALE GENOMIC DNA]</scope>
    <source>
        <strain evidence="9 10">ATCC BAA-252</strain>
    </source>
</reference>
<dbReference type="EC" id="3.5.2.6" evidence="3 6"/>
<dbReference type="PANTHER" id="PTHR35333:SF3">
    <property type="entry name" value="BETA-LACTAMASE-TYPE TRANSPEPTIDASE FOLD CONTAINING PROTEIN"/>
    <property type="match status" value="1"/>
</dbReference>
<evidence type="ECO:0000259" key="8">
    <source>
        <dbReference type="Pfam" id="PF13354"/>
    </source>
</evidence>
<keyword evidence="5 6" id="KW-0046">Antibiotic resistance</keyword>
<keyword evidence="4 6" id="KW-0378">Hydrolase</keyword>
<dbReference type="InterPro" id="IPR012338">
    <property type="entry name" value="Beta-lactam/transpept-like"/>
</dbReference>
<dbReference type="SUPFAM" id="SSF56601">
    <property type="entry name" value="beta-lactamase/transpeptidase-like"/>
    <property type="match status" value="1"/>
</dbReference>
<dbReference type="InterPro" id="IPR023650">
    <property type="entry name" value="Beta-lactam_class-A_AS"/>
</dbReference>
<name>A0A562TAZ0_9HYPH</name>
<dbReference type="PANTHER" id="PTHR35333">
    <property type="entry name" value="BETA-LACTAMASE"/>
    <property type="match status" value="1"/>
</dbReference>
<evidence type="ECO:0000256" key="1">
    <source>
        <dbReference type="ARBA" id="ARBA00001526"/>
    </source>
</evidence>
<proteinExistence type="inferred from homology"/>
<comment type="catalytic activity">
    <reaction evidence="1 6">
        <text>a beta-lactam + H2O = a substituted beta-amino acid</text>
        <dbReference type="Rhea" id="RHEA:20401"/>
        <dbReference type="ChEBI" id="CHEBI:15377"/>
        <dbReference type="ChEBI" id="CHEBI:35627"/>
        <dbReference type="ChEBI" id="CHEBI:140347"/>
        <dbReference type="EC" id="3.5.2.6"/>
    </reaction>
</comment>
<dbReference type="PRINTS" id="PR00118">
    <property type="entry name" value="BLACTAMASEA"/>
</dbReference>
<dbReference type="Pfam" id="PF13354">
    <property type="entry name" value="Beta-lactamase2"/>
    <property type="match status" value="1"/>
</dbReference>
<dbReference type="NCBIfam" id="NF033103">
    <property type="entry name" value="bla_class_A"/>
    <property type="match status" value="1"/>
</dbReference>
<protein>
    <recommendedName>
        <fullName evidence="3 6">Beta-lactamase</fullName>
        <ecNumber evidence="3 6">3.5.2.6</ecNumber>
    </recommendedName>
</protein>
<feature type="signal peptide" evidence="7">
    <location>
        <begin position="1"/>
        <end position="33"/>
    </location>
</feature>
<organism evidence="9 10">
    <name type="scientific">Roseibium hamelinense</name>
    <dbReference type="NCBI Taxonomy" id="150831"/>
    <lineage>
        <taxon>Bacteria</taxon>
        <taxon>Pseudomonadati</taxon>
        <taxon>Pseudomonadota</taxon>
        <taxon>Alphaproteobacteria</taxon>
        <taxon>Hyphomicrobiales</taxon>
        <taxon>Stappiaceae</taxon>
        <taxon>Roseibium</taxon>
    </lineage>
</organism>
<comment type="similarity">
    <text evidence="2 6">Belongs to the class-A beta-lactamase family.</text>
</comment>
<accession>A0A562TAZ0</accession>
<dbReference type="GO" id="GO:0046677">
    <property type="term" value="P:response to antibiotic"/>
    <property type="evidence" value="ECO:0007669"/>
    <property type="project" value="UniProtKB-UniRule"/>
</dbReference>
<dbReference type="AlphaFoldDB" id="A0A562TAZ0"/>
<evidence type="ECO:0000256" key="5">
    <source>
        <dbReference type="ARBA" id="ARBA00023251"/>
    </source>
</evidence>
<dbReference type="Gene3D" id="3.40.710.10">
    <property type="entry name" value="DD-peptidase/beta-lactamase superfamily"/>
    <property type="match status" value="1"/>
</dbReference>
<feature type="domain" description="Beta-lactamase class A catalytic" evidence="8">
    <location>
        <begin position="56"/>
        <end position="272"/>
    </location>
</feature>
<comment type="caution">
    <text evidence="9">The sequence shown here is derived from an EMBL/GenBank/DDBJ whole genome shotgun (WGS) entry which is preliminary data.</text>
</comment>
<evidence type="ECO:0000256" key="2">
    <source>
        <dbReference type="ARBA" id="ARBA00009009"/>
    </source>
</evidence>
<dbReference type="PROSITE" id="PS00146">
    <property type="entry name" value="BETA_LACTAMASE_A"/>
    <property type="match status" value="1"/>
</dbReference>
<keyword evidence="7" id="KW-0732">Signal</keyword>
<evidence type="ECO:0000313" key="10">
    <source>
        <dbReference type="Proteomes" id="UP000320593"/>
    </source>
</evidence>
<sequence length="299" mass="32174">MNFALKVQKLRSVVFQAAAAAVIAFPIAPAAYALDEAALENKLNELEQREDARIGLALIDTQTGTEFSFRGTERFALNSTFKAFACGALLSQAEAGGPNLSESRSIREDDLVSWSPVTKNRVGTDTITLRESCEATMVYSDNTAANIVLQALGGPAAFTAFMRDIGDRSTRLDRMEPDLNVVPAGTDQDTTTPEAAANSLKELITGELLAAPSKAQLIAWLSANTTAKHMLRPHLPEGWTIGDRSGASRDRKRSVIAVIYPPDQAPVFVAVYLHLEKPAGIAERDAIIAELGKSIFDSL</sequence>
<evidence type="ECO:0000256" key="3">
    <source>
        <dbReference type="ARBA" id="ARBA00012865"/>
    </source>
</evidence>
<dbReference type="InterPro" id="IPR000871">
    <property type="entry name" value="Beta-lactam_class-A"/>
</dbReference>
<keyword evidence="10" id="KW-1185">Reference proteome</keyword>
<dbReference type="GO" id="GO:0008800">
    <property type="term" value="F:beta-lactamase activity"/>
    <property type="evidence" value="ECO:0007669"/>
    <property type="project" value="UniProtKB-UniRule"/>
</dbReference>
<evidence type="ECO:0000256" key="7">
    <source>
        <dbReference type="SAM" id="SignalP"/>
    </source>
</evidence>
<dbReference type="RefSeq" id="WP_170230560.1">
    <property type="nucleotide sequence ID" value="NZ_SMLY01000085.1"/>
</dbReference>
<evidence type="ECO:0000313" key="9">
    <source>
        <dbReference type="EMBL" id="TWI90438.1"/>
    </source>
</evidence>